<evidence type="ECO:0000313" key="1">
    <source>
        <dbReference type="EMBL" id="MBW0465748.1"/>
    </source>
</evidence>
<protein>
    <submittedName>
        <fullName evidence="1">Uncharacterized protein</fullName>
    </submittedName>
</protein>
<evidence type="ECO:0000313" key="2">
    <source>
        <dbReference type="Proteomes" id="UP000765509"/>
    </source>
</evidence>
<dbReference type="OrthoDB" id="8064356at2759"/>
<name>A0A9Q3BIK2_9BASI</name>
<keyword evidence="2" id="KW-1185">Reference proteome</keyword>
<dbReference type="AlphaFoldDB" id="A0A9Q3BIK2"/>
<organism evidence="1 2">
    <name type="scientific">Austropuccinia psidii MF-1</name>
    <dbReference type="NCBI Taxonomy" id="1389203"/>
    <lineage>
        <taxon>Eukaryota</taxon>
        <taxon>Fungi</taxon>
        <taxon>Dikarya</taxon>
        <taxon>Basidiomycota</taxon>
        <taxon>Pucciniomycotina</taxon>
        <taxon>Pucciniomycetes</taxon>
        <taxon>Pucciniales</taxon>
        <taxon>Sphaerophragmiaceae</taxon>
        <taxon>Austropuccinia</taxon>
    </lineage>
</organism>
<dbReference type="EMBL" id="AVOT02001119">
    <property type="protein sequence ID" value="MBW0465748.1"/>
    <property type="molecule type" value="Genomic_DNA"/>
</dbReference>
<gene>
    <name evidence="1" type="ORF">O181_005463</name>
</gene>
<accession>A0A9Q3BIK2</accession>
<dbReference type="Proteomes" id="UP000765509">
    <property type="component" value="Unassembled WGS sequence"/>
</dbReference>
<sequence>MSNSPEAILNSNGKLLTELNIKWCDKINQIYGLKCAFGKGEVTITQWFLTEGIIKADHMLKLPTSHATGGSMTDLAFVVNYLVCHSMGLVAENWDLLDISMGYLLETHNCGA</sequence>
<comment type="caution">
    <text evidence="1">The sequence shown here is derived from an EMBL/GenBank/DDBJ whole genome shotgun (WGS) entry which is preliminary data.</text>
</comment>
<reference evidence="1" key="1">
    <citation type="submission" date="2021-03" db="EMBL/GenBank/DDBJ databases">
        <title>Draft genome sequence of rust myrtle Austropuccinia psidii MF-1, a brazilian biotype.</title>
        <authorList>
            <person name="Quecine M.C."/>
            <person name="Pachon D.M.R."/>
            <person name="Bonatelli M.L."/>
            <person name="Correr F.H."/>
            <person name="Franceschini L.M."/>
            <person name="Leite T.F."/>
            <person name="Margarido G.R.A."/>
            <person name="Almeida C.A."/>
            <person name="Ferrarezi J.A."/>
            <person name="Labate C.A."/>
        </authorList>
    </citation>
    <scope>NUCLEOTIDE SEQUENCE</scope>
    <source>
        <strain evidence="1">MF-1</strain>
    </source>
</reference>
<proteinExistence type="predicted"/>